<comment type="similarity">
    <text evidence="1">Belongs to the ARG7 family.</text>
</comment>
<reference evidence="2" key="1">
    <citation type="submission" date="2023-05" db="EMBL/GenBank/DDBJ databases">
        <title>Nepenthes gracilis genome sequencing.</title>
        <authorList>
            <person name="Fukushima K."/>
        </authorList>
    </citation>
    <scope>NUCLEOTIDE SEQUENCE</scope>
    <source>
        <strain evidence="2">SING2019-196</strain>
    </source>
</reference>
<protein>
    <submittedName>
        <fullName evidence="2">Uncharacterized protein</fullName>
    </submittedName>
</protein>
<dbReference type="InterPro" id="IPR003676">
    <property type="entry name" value="SAUR_fam"/>
</dbReference>
<dbReference type="PANTHER" id="PTHR31374:SF9">
    <property type="entry name" value="AUXIN-RESPONSIVE FAMILY PROTEIN"/>
    <property type="match status" value="1"/>
</dbReference>
<accession>A0AAD3Y5Z5</accession>
<sequence length="144" mass="16576">MKILKEKFVTVLKTKHVKIGSSSRSNSRVTPSSSTSCEHCYQLMFSFWNYKNREEEEGKKSNPVPKDVPKGHVVVYVGRDLRRYVIRISLLNHPLFGALLDQARDEYDFTTTTKLCIPCDESMFIEAIRCASSPGTPKVQFRWL</sequence>
<organism evidence="2 3">
    <name type="scientific">Nepenthes gracilis</name>
    <name type="common">Slender pitcher plant</name>
    <dbReference type="NCBI Taxonomy" id="150966"/>
    <lineage>
        <taxon>Eukaryota</taxon>
        <taxon>Viridiplantae</taxon>
        <taxon>Streptophyta</taxon>
        <taxon>Embryophyta</taxon>
        <taxon>Tracheophyta</taxon>
        <taxon>Spermatophyta</taxon>
        <taxon>Magnoliopsida</taxon>
        <taxon>eudicotyledons</taxon>
        <taxon>Gunneridae</taxon>
        <taxon>Pentapetalae</taxon>
        <taxon>Caryophyllales</taxon>
        <taxon>Nepenthaceae</taxon>
        <taxon>Nepenthes</taxon>
    </lineage>
</organism>
<dbReference type="Pfam" id="PF02519">
    <property type="entry name" value="Auxin_inducible"/>
    <property type="match status" value="1"/>
</dbReference>
<name>A0AAD3Y5Z5_NEPGR</name>
<dbReference type="PANTHER" id="PTHR31374">
    <property type="entry name" value="AUXIN-INDUCED PROTEIN-LIKE-RELATED"/>
    <property type="match status" value="1"/>
</dbReference>
<evidence type="ECO:0000313" key="3">
    <source>
        <dbReference type="Proteomes" id="UP001279734"/>
    </source>
</evidence>
<dbReference type="AlphaFoldDB" id="A0AAD3Y5Z5"/>
<keyword evidence="3" id="KW-1185">Reference proteome</keyword>
<evidence type="ECO:0000256" key="1">
    <source>
        <dbReference type="ARBA" id="ARBA00006974"/>
    </source>
</evidence>
<evidence type="ECO:0000313" key="2">
    <source>
        <dbReference type="EMBL" id="GMH28770.1"/>
    </source>
</evidence>
<gene>
    <name evidence="2" type="ORF">Nepgr_030613</name>
</gene>
<dbReference type="Proteomes" id="UP001279734">
    <property type="component" value="Unassembled WGS sequence"/>
</dbReference>
<proteinExistence type="inferred from homology"/>
<dbReference type="GO" id="GO:0009733">
    <property type="term" value="P:response to auxin"/>
    <property type="evidence" value="ECO:0007669"/>
    <property type="project" value="InterPro"/>
</dbReference>
<comment type="caution">
    <text evidence="2">The sequence shown here is derived from an EMBL/GenBank/DDBJ whole genome shotgun (WGS) entry which is preliminary data.</text>
</comment>
<dbReference type="EMBL" id="BSYO01000035">
    <property type="protein sequence ID" value="GMH28770.1"/>
    <property type="molecule type" value="Genomic_DNA"/>
</dbReference>